<sequence>MQTEKSLCFNSSSFPVVEIPSSSEVQQKKKYFIPNTSGYDYDEQYPFLSNDLSQQTKQAFHNIVKAFQEKIPNFVLSWIEHMVITVQREEDFSSCLSVLMKEFNYQLPACRMVVAASPFEEEEKRDHQVKPLVQLQATCSVPHLFDVGSSFSQSEEKKKEEELEFKTITRYHVGQRYSESAAYANVLYVSGQVPEDDGKKDIKGQTKEVLDALDQRLKEAGTDKTKLLMVQIFLASMEDFNGMNEVWDQWVPKENAPPRATVEAKLARPYWRIELVATAALL</sequence>
<dbReference type="OrthoDB" id="309640at2759"/>
<dbReference type="AlphaFoldDB" id="A0A6A5BRS0"/>
<accession>A0A6A5BRS0</accession>
<dbReference type="Pfam" id="PF01042">
    <property type="entry name" value="Ribonuc_L-PSP"/>
    <property type="match status" value="1"/>
</dbReference>
<protein>
    <submittedName>
        <fullName evidence="1">Uncharacterized protein</fullName>
    </submittedName>
</protein>
<dbReference type="SUPFAM" id="SSF55298">
    <property type="entry name" value="YjgF-like"/>
    <property type="match status" value="2"/>
</dbReference>
<dbReference type="RefSeq" id="XP_044561704.1">
    <property type="nucleotide sequence ID" value="XM_044707684.1"/>
</dbReference>
<evidence type="ECO:0000313" key="2">
    <source>
        <dbReference type="Proteomes" id="UP000444721"/>
    </source>
</evidence>
<proteinExistence type="predicted"/>
<dbReference type="Proteomes" id="UP000444721">
    <property type="component" value="Unassembled WGS sequence"/>
</dbReference>
<name>A0A6A5BRS0_NAEFO</name>
<dbReference type="CDD" id="cd06150">
    <property type="entry name" value="YjgF_YER057c_UK114_like_2"/>
    <property type="match status" value="1"/>
</dbReference>
<dbReference type="VEuPathDB" id="AmoebaDB:NfTy_067870"/>
<gene>
    <name evidence="1" type="ORF">FDP41_004286</name>
</gene>
<dbReference type="VEuPathDB" id="AmoebaDB:FDP41_004286"/>
<dbReference type="PANTHER" id="PTHR47328">
    <property type="match status" value="1"/>
</dbReference>
<dbReference type="InterPro" id="IPR006175">
    <property type="entry name" value="YjgF/YER057c/UK114"/>
</dbReference>
<organism evidence="1 2">
    <name type="scientific">Naegleria fowleri</name>
    <name type="common">Brain eating amoeba</name>
    <dbReference type="NCBI Taxonomy" id="5763"/>
    <lineage>
        <taxon>Eukaryota</taxon>
        <taxon>Discoba</taxon>
        <taxon>Heterolobosea</taxon>
        <taxon>Tetramitia</taxon>
        <taxon>Eutetramitia</taxon>
        <taxon>Vahlkampfiidae</taxon>
        <taxon>Naegleria</taxon>
    </lineage>
</organism>
<evidence type="ECO:0000313" key="1">
    <source>
        <dbReference type="EMBL" id="KAF0976991.1"/>
    </source>
</evidence>
<dbReference type="InterPro" id="IPR035959">
    <property type="entry name" value="RutC-like_sf"/>
</dbReference>
<dbReference type="EMBL" id="VFQX01000036">
    <property type="protein sequence ID" value="KAF0976991.1"/>
    <property type="molecule type" value="Genomic_DNA"/>
</dbReference>
<dbReference type="GeneID" id="68111504"/>
<keyword evidence="2" id="KW-1185">Reference proteome</keyword>
<dbReference type="Gene3D" id="3.30.1330.40">
    <property type="entry name" value="RutC-like"/>
    <property type="match status" value="1"/>
</dbReference>
<dbReference type="InterPro" id="IPR035709">
    <property type="entry name" value="YoaB-like"/>
</dbReference>
<dbReference type="VEuPathDB" id="AmoebaDB:NF0097330"/>
<dbReference type="PANTHER" id="PTHR47328:SF1">
    <property type="entry name" value="RUTC FAMILY PROTEIN YOAB"/>
    <property type="match status" value="1"/>
</dbReference>
<comment type="caution">
    <text evidence="1">The sequence shown here is derived from an EMBL/GenBank/DDBJ whole genome shotgun (WGS) entry which is preliminary data.</text>
</comment>
<reference evidence="1 2" key="1">
    <citation type="journal article" date="2019" name="Sci. Rep.">
        <title>Nanopore sequencing improves the draft genome of the human pathogenic amoeba Naegleria fowleri.</title>
        <authorList>
            <person name="Liechti N."/>
            <person name="Schurch N."/>
            <person name="Bruggmann R."/>
            <person name="Wittwer M."/>
        </authorList>
    </citation>
    <scope>NUCLEOTIDE SEQUENCE [LARGE SCALE GENOMIC DNA]</scope>
    <source>
        <strain evidence="1 2">ATCC 30894</strain>
    </source>
</reference>